<feature type="signal peptide" evidence="7">
    <location>
        <begin position="1"/>
        <end position="24"/>
    </location>
</feature>
<evidence type="ECO:0000313" key="9">
    <source>
        <dbReference type="EMBL" id="QSX74903.1"/>
    </source>
</evidence>
<keyword evidence="7" id="KW-0732">Signal</keyword>
<sequence>MLTQHTRALIAAALCCGAVATSHAAGVDLEKLMGAGAKAGKALTLSDSEVVASANDACAYSDKENKVAPAGDKYAVRLAKIVEGLDNDDGMKLSFKAYLTPDVNAFAMANGCVRVFSGLMDMASDDEIRGVIGHEIGHVKLGHSKAKQRAALLASAARDGAALNGKVGEYAKGQLGDIAESVINAQFSQKEESAADAYGYRFMVRHKYDPNAMVTLFRKMPGAGGLTSSHPASATRTKNIEAMIRKGG</sequence>
<dbReference type="GO" id="GO:0008237">
    <property type="term" value="F:metallopeptidase activity"/>
    <property type="evidence" value="ECO:0007669"/>
    <property type="project" value="UniProtKB-KW"/>
</dbReference>
<keyword evidence="10" id="KW-1185">Reference proteome</keyword>
<dbReference type="RefSeq" id="WP_200604150.1">
    <property type="nucleotide sequence ID" value="NZ_CP071517.1"/>
</dbReference>
<feature type="chain" id="PRO_5045580628" evidence="7">
    <location>
        <begin position="25"/>
        <end position="248"/>
    </location>
</feature>
<evidence type="ECO:0000256" key="4">
    <source>
        <dbReference type="ARBA" id="ARBA00022833"/>
    </source>
</evidence>
<gene>
    <name evidence="9" type="ORF">HIV01_017450</name>
</gene>
<evidence type="ECO:0000256" key="2">
    <source>
        <dbReference type="ARBA" id="ARBA00022723"/>
    </source>
</evidence>
<dbReference type="Pfam" id="PF01435">
    <property type="entry name" value="Peptidase_M48"/>
    <property type="match status" value="1"/>
</dbReference>
<evidence type="ECO:0000256" key="6">
    <source>
        <dbReference type="RuleBase" id="RU003983"/>
    </source>
</evidence>
<comment type="cofactor">
    <cofactor evidence="6">
        <name>Zn(2+)</name>
        <dbReference type="ChEBI" id="CHEBI:29105"/>
    </cofactor>
    <text evidence="6">Binds 1 zinc ion per subunit.</text>
</comment>
<keyword evidence="4 6" id="KW-0862">Zinc</keyword>
<evidence type="ECO:0000256" key="3">
    <source>
        <dbReference type="ARBA" id="ARBA00022801"/>
    </source>
</evidence>
<dbReference type="Proteomes" id="UP000663400">
    <property type="component" value="Chromosome"/>
</dbReference>
<name>A0ABX7R9U1_9GAMM</name>
<organism evidence="9 10">
    <name type="scientific">Lysobacter arenosi</name>
    <dbReference type="NCBI Taxonomy" id="2795387"/>
    <lineage>
        <taxon>Bacteria</taxon>
        <taxon>Pseudomonadati</taxon>
        <taxon>Pseudomonadota</taxon>
        <taxon>Gammaproteobacteria</taxon>
        <taxon>Lysobacterales</taxon>
        <taxon>Lysobacteraceae</taxon>
        <taxon>Lysobacter</taxon>
    </lineage>
</organism>
<comment type="similarity">
    <text evidence="6">Belongs to the peptidase M48 family.</text>
</comment>
<proteinExistence type="inferred from homology"/>
<dbReference type="EMBL" id="CP071517">
    <property type="protein sequence ID" value="QSX74903.1"/>
    <property type="molecule type" value="Genomic_DNA"/>
</dbReference>
<dbReference type="InterPro" id="IPR051156">
    <property type="entry name" value="Mito/Outer_Membr_Metalloprot"/>
</dbReference>
<dbReference type="PANTHER" id="PTHR22726">
    <property type="entry name" value="METALLOENDOPEPTIDASE OMA1"/>
    <property type="match status" value="1"/>
</dbReference>
<dbReference type="PANTHER" id="PTHR22726:SF8">
    <property type="entry name" value="METALLOPROTEASE YCAL"/>
    <property type="match status" value="1"/>
</dbReference>
<feature type="domain" description="Peptidase M48" evidence="8">
    <location>
        <begin position="100"/>
        <end position="243"/>
    </location>
</feature>
<keyword evidence="3 6" id="KW-0378">Hydrolase</keyword>
<evidence type="ECO:0000256" key="1">
    <source>
        <dbReference type="ARBA" id="ARBA00022670"/>
    </source>
</evidence>
<dbReference type="Gene3D" id="3.30.2010.10">
    <property type="entry name" value="Metalloproteases ('zincins'), catalytic domain"/>
    <property type="match status" value="1"/>
</dbReference>
<protein>
    <submittedName>
        <fullName evidence="9">M48 family metalloprotease</fullName>
    </submittedName>
</protein>
<evidence type="ECO:0000259" key="8">
    <source>
        <dbReference type="Pfam" id="PF01435"/>
    </source>
</evidence>
<accession>A0ABX7R9U1</accession>
<keyword evidence="2" id="KW-0479">Metal-binding</keyword>
<keyword evidence="5 6" id="KW-0482">Metalloprotease</keyword>
<evidence type="ECO:0000256" key="5">
    <source>
        <dbReference type="ARBA" id="ARBA00023049"/>
    </source>
</evidence>
<reference evidence="9 10" key="1">
    <citation type="submission" date="2021-02" db="EMBL/GenBank/DDBJ databases">
        <title>Lysobacter arenosi sp. nov., isolated from soil of gangwondo yeongwol, south Korea.</title>
        <authorList>
            <person name="Kim K.R."/>
            <person name="Kim K.H."/>
            <person name="Jeon C.O."/>
        </authorList>
    </citation>
    <scope>NUCLEOTIDE SEQUENCE [LARGE SCALE GENOMIC DNA]</scope>
    <source>
        <strain evidence="9 10">R7</strain>
    </source>
</reference>
<keyword evidence="1 6" id="KW-0645">Protease</keyword>
<evidence type="ECO:0000313" key="10">
    <source>
        <dbReference type="Proteomes" id="UP000663400"/>
    </source>
</evidence>
<dbReference type="InterPro" id="IPR001915">
    <property type="entry name" value="Peptidase_M48"/>
</dbReference>
<evidence type="ECO:0000256" key="7">
    <source>
        <dbReference type="SAM" id="SignalP"/>
    </source>
</evidence>